<accession>A0ABS6UK09</accession>
<dbReference type="RefSeq" id="WP_218596189.1">
    <property type="nucleotide sequence ID" value="NZ_JADQDF010000001.1"/>
</dbReference>
<keyword evidence="3" id="KW-1185">Reference proteome</keyword>
<protein>
    <submittedName>
        <fullName evidence="2">Uncharacterized protein</fullName>
    </submittedName>
</protein>
<organism evidence="2 3">
    <name type="scientific">Pseudonocardia oceani</name>
    <dbReference type="NCBI Taxonomy" id="2792013"/>
    <lineage>
        <taxon>Bacteria</taxon>
        <taxon>Bacillati</taxon>
        <taxon>Actinomycetota</taxon>
        <taxon>Actinomycetes</taxon>
        <taxon>Pseudonocardiales</taxon>
        <taxon>Pseudonocardiaceae</taxon>
        <taxon>Pseudonocardia</taxon>
    </lineage>
</organism>
<dbReference type="EMBL" id="JADQDF010000003">
    <property type="protein sequence ID" value="MBW0132604.1"/>
    <property type="molecule type" value="Genomic_DNA"/>
</dbReference>
<gene>
    <name evidence="1" type="ORF">I4I82_26615</name>
    <name evidence="2" type="ORF">I4I82_33695</name>
</gene>
<reference evidence="2 3" key="1">
    <citation type="submission" date="2020-11" db="EMBL/GenBank/DDBJ databases">
        <title>Pseudonocardia abyssalis sp. nov. and Pseudonocardia oceani sp. nov., description and phylogenomic analysis of two novel actinomycetes isolated from the deep Southern Ocean.</title>
        <authorList>
            <person name="Parra J."/>
        </authorList>
    </citation>
    <scope>NUCLEOTIDE SEQUENCE [LARGE SCALE GENOMIC DNA]</scope>
    <source>
        <strain evidence="2">KRD-185</strain>
        <strain evidence="3">KRD185</strain>
    </source>
</reference>
<proteinExistence type="predicted"/>
<evidence type="ECO:0000313" key="1">
    <source>
        <dbReference type="EMBL" id="MBW0131229.1"/>
    </source>
</evidence>
<dbReference type="Proteomes" id="UP000694300">
    <property type="component" value="Unassembled WGS sequence"/>
</dbReference>
<dbReference type="EMBL" id="JADQDF010000001">
    <property type="protein sequence ID" value="MBW0131229.1"/>
    <property type="molecule type" value="Genomic_DNA"/>
</dbReference>
<sequence length="107" mass="11576">MSRANRPTREEVADALASADIAVGPSMPTLAAEVRALRNELAFARSANEHQAATIAELRENLPRLLAVEAAARHLLVTNSLPAYHALDRDEALERLTAALKPKERAS</sequence>
<name>A0ABS6UK09_9PSEU</name>
<evidence type="ECO:0000313" key="2">
    <source>
        <dbReference type="EMBL" id="MBW0132604.1"/>
    </source>
</evidence>
<evidence type="ECO:0000313" key="3">
    <source>
        <dbReference type="Proteomes" id="UP000694300"/>
    </source>
</evidence>
<comment type="caution">
    <text evidence="2">The sequence shown here is derived from an EMBL/GenBank/DDBJ whole genome shotgun (WGS) entry which is preliminary data.</text>
</comment>